<proteinExistence type="predicted"/>
<keyword evidence="1" id="KW-0862">Zinc</keyword>
<evidence type="ECO:0000259" key="3">
    <source>
        <dbReference type="PROSITE" id="PS50158"/>
    </source>
</evidence>
<evidence type="ECO:0000256" key="2">
    <source>
        <dbReference type="SAM" id="MobiDB-lite"/>
    </source>
</evidence>
<evidence type="ECO:0000256" key="1">
    <source>
        <dbReference type="PROSITE-ProRule" id="PRU00047"/>
    </source>
</evidence>
<dbReference type="InterPro" id="IPR040256">
    <property type="entry name" value="At4g02000-like"/>
</dbReference>
<gene>
    <name evidence="4" type="ORF">DH2020_002964</name>
</gene>
<protein>
    <recommendedName>
        <fullName evidence="3">CCHC-type domain-containing protein</fullName>
    </recommendedName>
</protein>
<keyword evidence="1" id="KW-0863">Zinc-finger</keyword>
<name>A0ABR0XVN5_REHGL</name>
<feature type="domain" description="CCHC-type" evidence="3">
    <location>
        <begin position="205"/>
        <end position="218"/>
    </location>
</feature>
<dbReference type="Proteomes" id="UP001318860">
    <property type="component" value="Unassembled WGS sequence"/>
</dbReference>
<sequence>MAEDLEKLYARLSLNANEEILIPTSAIIQDNTDLNLCLVGKILAPRIISPDQISSLFKRLWSPKGSFSCKSIHDNICIFSFDNLLDKKKVLASTPWLFDRYLLVLHDAVADINPSEINYSHCDFWVQLHHLPLGLMNKEFAKIAGNSIGRFLETDTDAFGSVMGKYIRIKVNIDITKPLHRVIHADVHGQKRAIYLKYERLPDFCFHCGIIGHVFRDCETRILNPPENSENFEFGNWLKAPYGPSTSSNHKRPPPSPASIQNQNPPNPPHDTLNQTSIPSPPSPTRPHSNDSISNLPPTHLLPS</sequence>
<dbReference type="PROSITE" id="PS50158">
    <property type="entry name" value="ZF_CCHC"/>
    <property type="match status" value="1"/>
</dbReference>
<dbReference type="InterPro" id="IPR025836">
    <property type="entry name" value="Zn_knuckle_CX2CX4HX4C"/>
</dbReference>
<dbReference type="Pfam" id="PF14111">
    <property type="entry name" value="DUF4283"/>
    <property type="match status" value="1"/>
</dbReference>
<organism evidence="4 5">
    <name type="scientific">Rehmannia glutinosa</name>
    <name type="common">Chinese foxglove</name>
    <dbReference type="NCBI Taxonomy" id="99300"/>
    <lineage>
        <taxon>Eukaryota</taxon>
        <taxon>Viridiplantae</taxon>
        <taxon>Streptophyta</taxon>
        <taxon>Embryophyta</taxon>
        <taxon>Tracheophyta</taxon>
        <taxon>Spermatophyta</taxon>
        <taxon>Magnoliopsida</taxon>
        <taxon>eudicotyledons</taxon>
        <taxon>Gunneridae</taxon>
        <taxon>Pentapetalae</taxon>
        <taxon>asterids</taxon>
        <taxon>lamiids</taxon>
        <taxon>Lamiales</taxon>
        <taxon>Orobanchaceae</taxon>
        <taxon>Rehmannieae</taxon>
        <taxon>Rehmannia</taxon>
    </lineage>
</organism>
<reference evidence="4 5" key="1">
    <citation type="journal article" date="2021" name="Comput. Struct. Biotechnol. J.">
        <title>De novo genome assembly of the potent medicinal plant Rehmannia glutinosa using nanopore technology.</title>
        <authorList>
            <person name="Ma L."/>
            <person name="Dong C."/>
            <person name="Song C."/>
            <person name="Wang X."/>
            <person name="Zheng X."/>
            <person name="Niu Y."/>
            <person name="Chen S."/>
            <person name="Feng W."/>
        </authorList>
    </citation>
    <scope>NUCLEOTIDE SEQUENCE [LARGE SCALE GENOMIC DNA]</scope>
    <source>
        <strain evidence="4">DH-2019</strain>
    </source>
</reference>
<evidence type="ECO:0000313" key="5">
    <source>
        <dbReference type="Proteomes" id="UP001318860"/>
    </source>
</evidence>
<dbReference type="Pfam" id="PF14392">
    <property type="entry name" value="zf-CCHC_4"/>
    <property type="match status" value="1"/>
</dbReference>
<dbReference type="PANTHER" id="PTHR31286">
    <property type="entry name" value="GLYCINE-RICH CELL WALL STRUCTURAL PROTEIN 1.8-LIKE"/>
    <property type="match status" value="1"/>
</dbReference>
<keyword evidence="1" id="KW-0479">Metal-binding</keyword>
<evidence type="ECO:0000313" key="4">
    <source>
        <dbReference type="EMBL" id="KAK6163123.1"/>
    </source>
</evidence>
<feature type="region of interest" description="Disordered" evidence="2">
    <location>
        <begin position="243"/>
        <end position="304"/>
    </location>
</feature>
<dbReference type="EMBL" id="JABTTQ020000002">
    <property type="protein sequence ID" value="KAK6163123.1"/>
    <property type="molecule type" value="Genomic_DNA"/>
</dbReference>
<dbReference type="InterPro" id="IPR001878">
    <property type="entry name" value="Znf_CCHC"/>
</dbReference>
<dbReference type="InterPro" id="IPR025558">
    <property type="entry name" value="DUF4283"/>
</dbReference>
<dbReference type="PANTHER" id="PTHR31286:SF167">
    <property type="entry name" value="OS09G0268800 PROTEIN"/>
    <property type="match status" value="1"/>
</dbReference>
<keyword evidence="5" id="KW-1185">Reference proteome</keyword>
<accession>A0ABR0XVN5</accession>
<comment type="caution">
    <text evidence="4">The sequence shown here is derived from an EMBL/GenBank/DDBJ whole genome shotgun (WGS) entry which is preliminary data.</text>
</comment>